<evidence type="ECO:0000256" key="4">
    <source>
        <dbReference type="ARBA" id="ARBA00022723"/>
    </source>
</evidence>
<evidence type="ECO:0000256" key="6">
    <source>
        <dbReference type="ARBA" id="ARBA00023004"/>
    </source>
</evidence>
<keyword evidence="9" id="KW-1133">Transmembrane helix</keyword>
<evidence type="ECO:0000256" key="2">
    <source>
        <dbReference type="ARBA" id="ARBA00004685"/>
    </source>
</evidence>
<dbReference type="PANTHER" id="PTHR46206:SF6">
    <property type="entry name" value="CYTOCHROME P450 MONOOXYGENASE AN1598-RELATED"/>
    <property type="match status" value="1"/>
</dbReference>
<dbReference type="EMBL" id="MU005778">
    <property type="protein sequence ID" value="KAF2705687.1"/>
    <property type="molecule type" value="Genomic_DNA"/>
</dbReference>
<evidence type="ECO:0000256" key="1">
    <source>
        <dbReference type="ARBA" id="ARBA00001971"/>
    </source>
</evidence>
<evidence type="ECO:0000313" key="11">
    <source>
        <dbReference type="Proteomes" id="UP000799428"/>
    </source>
</evidence>
<dbReference type="GO" id="GO:0016705">
    <property type="term" value="F:oxidoreductase activity, acting on paired donors, with incorporation or reduction of molecular oxygen"/>
    <property type="evidence" value="ECO:0007669"/>
    <property type="project" value="InterPro"/>
</dbReference>
<feature type="transmembrane region" description="Helical" evidence="9">
    <location>
        <begin position="16"/>
        <end position="34"/>
    </location>
</feature>
<dbReference type="Gene3D" id="1.10.630.10">
    <property type="entry name" value="Cytochrome P450"/>
    <property type="match status" value="1"/>
</dbReference>
<dbReference type="PANTHER" id="PTHR46206">
    <property type="entry name" value="CYTOCHROME P450"/>
    <property type="match status" value="1"/>
</dbReference>
<dbReference type="GO" id="GO:0004497">
    <property type="term" value="F:monooxygenase activity"/>
    <property type="evidence" value="ECO:0007669"/>
    <property type="project" value="UniProtKB-KW"/>
</dbReference>
<dbReference type="GO" id="GO:0005506">
    <property type="term" value="F:iron ion binding"/>
    <property type="evidence" value="ECO:0007669"/>
    <property type="project" value="InterPro"/>
</dbReference>
<keyword evidence="7" id="KW-0503">Monooxygenase</keyword>
<feature type="binding site" description="axial binding residue" evidence="8">
    <location>
        <position position="488"/>
    </location>
    <ligand>
        <name>heme</name>
        <dbReference type="ChEBI" id="CHEBI:30413"/>
    </ligand>
    <ligandPart>
        <name>Fe</name>
        <dbReference type="ChEBI" id="CHEBI:18248"/>
    </ligandPart>
</feature>
<dbReference type="PRINTS" id="PR00465">
    <property type="entry name" value="EP450IV"/>
</dbReference>
<evidence type="ECO:0000256" key="5">
    <source>
        <dbReference type="ARBA" id="ARBA00023002"/>
    </source>
</evidence>
<dbReference type="Proteomes" id="UP000799428">
    <property type="component" value="Unassembled WGS sequence"/>
</dbReference>
<keyword evidence="9" id="KW-0472">Membrane</keyword>
<evidence type="ECO:0000313" key="10">
    <source>
        <dbReference type="EMBL" id="KAF2705687.1"/>
    </source>
</evidence>
<keyword evidence="6 8" id="KW-0408">Iron</keyword>
<gene>
    <name evidence="10" type="ORF">K504DRAFT_460396</name>
</gene>
<keyword evidence="11" id="KW-1185">Reference proteome</keyword>
<dbReference type="InterPro" id="IPR036396">
    <property type="entry name" value="Cyt_P450_sf"/>
</dbReference>
<dbReference type="Pfam" id="PF00067">
    <property type="entry name" value="p450"/>
    <property type="match status" value="1"/>
</dbReference>
<proteinExistence type="inferred from homology"/>
<dbReference type="InterPro" id="IPR001128">
    <property type="entry name" value="Cyt_P450"/>
</dbReference>
<keyword evidence="4 8" id="KW-0479">Metal-binding</keyword>
<dbReference type="SUPFAM" id="SSF48264">
    <property type="entry name" value="Cytochrome P450"/>
    <property type="match status" value="1"/>
</dbReference>
<comment type="cofactor">
    <cofactor evidence="1 8">
        <name>heme</name>
        <dbReference type="ChEBI" id="CHEBI:30413"/>
    </cofactor>
</comment>
<accession>A0A6G1JZW4</accession>
<dbReference type="GO" id="GO:0020037">
    <property type="term" value="F:heme binding"/>
    <property type="evidence" value="ECO:0007669"/>
    <property type="project" value="InterPro"/>
</dbReference>
<name>A0A6G1JZW4_9PLEO</name>
<evidence type="ECO:0000256" key="9">
    <source>
        <dbReference type="SAM" id="Phobius"/>
    </source>
</evidence>
<protein>
    <submittedName>
        <fullName evidence="10">Cytochrome P450</fullName>
    </submittedName>
</protein>
<evidence type="ECO:0000256" key="3">
    <source>
        <dbReference type="ARBA" id="ARBA00010617"/>
    </source>
</evidence>
<dbReference type="InterPro" id="IPR002403">
    <property type="entry name" value="Cyt_P450_E_grp-IV"/>
</dbReference>
<comment type="similarity">
    <text evidence="3">Belongs to the cytochrome P450 family.</text>
</comment>
<keyword evidence="9" id="KW-0812">Transmembrane</keyword>
<evidence type="ECO:0000256" key="7">
    <source>
        <dbReference type="ARBA" id="ARBA00023033"/>
    </source>
</evidence>
<keyword evidence="5" id="KW-0560">Oxidoreductase</keyword>
<sequence>MGILEGVIRDVVTEHVAIFTAALLIVSSILTFMVSKSGTRKPIRGGIYSVEGKEKKLVNYEAVLVGVRDEKTWPWLAELKAKFRYMTQGHHLMFAAFAKHSERILRAPLADYNFYILPPHYMEELKSLPTTVMSSSISVQEYLLGQYTTMNAHTMMGPVTWSVLRNHLTQKLGTLVSPLNEACKVAYQEELPECKEWTPVLVHDVFLQIVGQMTGRIFVGEALSKNKLLRHTFSDFATCVFVASSYLKILPSFLRPIFAIFLPQLWRIQVHHYNARKILLPEIRNKVQEAKKEAEKRKLAGDQDMLDWLIEASGPNPNEQSIINRQLGISFAAIHTTTNHMTNVLFDLAARWDEYAPELIAEYRQALEEDGGVLQKTTISKLSKLDSFMKESMRLNPPSSLAFNRKVLQDHRLSDGKVLPKSSWIAVAAGPLMLSESQFPEPLQFDGFRYHRMRQEEDSETQSAVAKTSHFTSTGVYSLVFGHGRFACPGRFFAGLESKIMLINILEDYELRLPEGTSRPKNLVYADAGIPDPTKEVQFRRLVR</sequence>
<comment type="pathway">
    <text evidence="2">Mycotoxin biosynthesis.</text>
</comment>
<keyword evidence="8" id="KW-0349">Heme</keyword>
<dbReference type="OrthoDB" id="1844152at2759"/>
<organism evidence="10 11">
    <name type="scientific">Pleomassaria siparia CBS 279.74</name>
    <dbReference type="NCBI Taxonomy" id="1314801"/>
    <lineage>
        <taxon>Eukaryota</taxon>
        <taxon>Fungi</taxon>
        <taxon>Dikarya</taxon>
        <taxon>Ascomycota</taxon>
        <taxon>Pezizomycotina</taxon>
        <taxon>Dothideomycetes</taxon>
        <taxon>Pleosporomycetidae</taxon>
        <taxon>Pleosporales</taxon>
        <taxon>Pleomassariaceae</taxon>
        <taxon>Pleomassaria</taxon>
    </lineage>
</organism>
<dbReference type="AlphaFoldDB" id="A0A6G1JZW4"/>
<reference evidence="10" key="1">
    <citation type="journal article" date="2020" name="Stud. Mycol.">
        <title>101 Dothideomycetes genomes: a test case for predicting lifestyles and emergence of pathogens.</title>
        <authorList>
            <person name="Haridas S."/>
            <person name="Albert R."/>
            <person name="Binder M."/>
            <person name="Bloem J."/>
            <person name="Labutti K."/>
            <person name="Salamov A."/>
            <person name="Andreopoulos B."/>
            <person name="Baker S."/>
            <person name="Barry K."/>
            <person name="Bills G."/>
            <person name="Bluhm B."/>
            <person name="Cannon C."/>
            <person name="Castanera R."/>
            <person name="Culley D."/>
            <person name="Daum C."/>
            <person name="Ezra D."/>
            <person name="Gonzalez J."/>
            <person name="Henrissat B."/>
            <person name="Kuo A."/>
            <person name="Liang C."/>
            <person name="Lipzen A."/>
            <person name="Lutzoni F."/>
            <person name="Magnuson J."/>
            <person name="Mondo S."/>
            <person name="Nolan M."/>
            <person name="Ohm R."/>
            <person name="Pangilinan J."/>
            <person name="Park H.-J."/>
            <person name="Ramirez L."/>
            <person name="Alfaro M."/>
            <person name="Sun H."/>
            <person name="Tritt A."/>
            <person name="Yoshinaga Y."/>
            <person name="Zwiers L.-H."/>
            <person name="Turgeon B."/>
            <person name="Goodwin S."/>
            <person name="Spatafora J."/>
            <person name="Crous P."/>
            <person name="Grigoriev I."/>
        </authorList>
    </citation>
    <scope>NUCLEOTIDE SEQUENCE</scope>
    <source>
        <strain evidence="10">CBS 279.74</strain>
    </source>
</reference>
<evidence type="ECO:0000256" key="8">
    <source>
        <dbReference type="PIRSR" id="PIRSR602403-1"/>
    </source>
</evidence>
<dbReference type="CDD" id="cd11041">
    <property type="entry name" value="CYP503A1-like"/>
    <property type="match status" value="1"/>
</dbReference>